<feature type="compositionally biased region" description="Basic and acidic residues" evidence="10">
    <location>
        <begin position="1048"/>
        <end position="1062"/>
    </location>
</feature>
<dbReference type="NCBIfam" id="TIGR00915">
    <property type="entry name" value="2A0602"/>
    <property type="match status" value="1"/>
</dbReference>
<dbReference type="OrthoDB" id="9757904at2"/>
<dbReference type="SUPFAM" id="SSF82693">
    <property type="entry name" value="Multidrug efflux transporter AcrB pore domain, PN1, PN2, PC1 and PC2 subdomains"/>
    <property type="match status" value="4"/>
</dbReference>
<evidence type="ECO:0000256" key="2">
    <source>
        <dbReference type="ARBA" id="ARBA00010942"/>
    </source>
</evidence>
<dbReference type="PANTHER" id="PTHR32063:SF24">
    <property type="entry name" value="CATION EFFLUX SYSTEM (ACRB_ACRD_ACRF FAMILY)"/>
    <property type="match status" value="1"/>
</dbReference>
<dbReference type="RefSeq" id="WP_106375531.1">
    <property type="nucleotide sequence ID" value="NZ_PVTK01000008.1"/>
</dbReference>
<dbReference type="PROSITE" id="PS50156">
    <property type="entry name" value="SSD"/>
    <property type="match status" value="1"/>
</dbReference>
<dbReference type="GO" id="GO:0042910">
    <property type="term" value="F:xenobiotic transmembrane transporter activity"/>
    <property type="evidence" value="ECO:0007669"/>
    <property type="project" value="TreeGrafter"/>
</dbReference>
<feature type="transmembrane region" description="Helical" evidence="9">
    <location>
        <begin position="395"/>
        <end position="416"/>
    </location>
</feature>
<feature type="transmembrane region" description="Helical" evidence="9">
    <location>
        <begin position="877"/>
        <end position="895"/>
    </location>
</feature>
<dbReference type="SUPFAM" id="SSF82866">
    <property type="entry name" value="Multidrug efflux transporter AcrB transmembrane domain"/>
    <property type="match status" value="2"/>
</dbReference>
<feature type="transmembrane region" description="Helical" evidence="9">
    <location>
        <begin position="474"/>
        <end position="501"/>
    </location>
</feature>
<comment type="similarity">
    <text evidence="2 9">Belongs to the resistance-nodulation-cell division (RND) (TC 2.A.6) family.</text>
</comment>
<evidence type="ECO:0000256" key="8">
    <source>
        <dbReference type="ARBA" id="ARBA00023136"/>
    </source>
</evidence>
<evidence type="ECO:0000313" key="13">
    <source>
        <dbReference type="Proteomes" id="UP000237647"/>
    </source>
</evidence>
<evidence type="ECO:0000256" key="1">
    <source>
        <dbReference type="ARBA" id="ARBA00004429"/>
    </source>
</evidence>
<dbReference type="InterPro" id="IPR001036">
    <property type="entry name" value="Acrflvin-R"/>
</dbReference>
<evidence type="ECO:0000256" key="3">
    <source>
        <dbReference type="ARBA" id="ARBA00022448"/>
    </source>
</evidence>
<dbReference type="Gene3D" id="3.30.70.1440">
    <property type="entry name" value="Multidrug efflux transporter AcrB pore domain"/>
    <property type="match status" value="1"/>
</dbReference>
<dbReference type="GO" id="GO:0005886">
    <property type="term" value="C:plasma membrane"/>
    <property type="evidence" value="ECO:0007669"/>
    <property type="project" value="UniProtKB-SubCell"/>
</dbReference>
<organism evidence="12 13">
    <name type="scientific">Vreelandella songnenensis</name>
    <dbReference type="NCBI Taxonomy" id="1176243"/>
    <lineage>
        <taxon>Bacteria</taxon>
        <taxon>Pseudomonadati</taxon>
        <taxon>Pseudomonadota</taxon>
        <taxon>Gammaproteobacteria</taxon>
        <taxon>Oceanospirillales</taxon>
        <taxon>Halomonadaceae</taxon>
        <taxon>Vreelandella</taxon>
    </lineage>
</organism>
<evidence type="ECO:0000259" key="11">
    <source>
        <dbReference type="PROSITE" id="PS50156"/>
    </source>
</evidence>
<name>A0A2T0UZX7_9GAMM</name>
<dbReference type="Proteomes" id="UP000237647">
    <property type="component" value="Unassembled WGS sequence"/>
</dbReference>
<dbReference type="GO" id="GO:0015562">
    <property type="term" value="F:efflux transmembrane transporter activity"/>
    <property type="evidence" value="ECO:0007669"/>
    <property type="project" value="InterPro"/>
</dbReference>
<feature type="transmembrane region" description="Helical" evidence="9">
    <location>
        <begin position="1016"/>
        <end position="1037"/>
    </location>
</feature>
<dbReference type="SUPFAM" id="SSF82714">
    <property type="entry name" value="Multidrug efflux transporter AcrB TolC docking domain, DN and DC subdomains"/>
    <property type="match status" value="2"/>
</dbReference>
<evidence type="ECO:0000256" key="9">
    <source>
        <dbReference type="RuleBase" id="RU364070"/>
    </source>
</evidence>
<reference evidence="12 13" key="1">
    <citation type="submission" date="2018-03" db="EMBL/GenBank/DDBJ databases">
        <title>Genomic Encyclopedia of Type Strains, Phase III (KMG-III): the genomes of soil and plant-associated and newly described type strains.</title>
        <authorList>
            <person name="Whitman W."/>
        </authorList>
    </citation>
    <scope>NUCLEOTIDE SEQUENCE [LARGE SCALE GENOMIC DNA]</scope>
    <source>
        <strain evidence="12 13">CGMCC 1.12152</strain>
    </source>
</reference>
<feature type="transmembrane region" description="Helical" evidence="9">
    <location>
        <begin position="343"/>
        <end position="362"/>
    </location>
</feature>
<sequence>MNFSNFFISRPIFATVLAIIVTLVGVMSMRVLPIEQYPSVVPPTVSVQAQFPGADAETVAQTVAAPIAEAINGVEDMLYMTSNSADNGIMSLSVAFNIGTDGDINTINVNNRVQGALSQLPEAVQSQGVTVQLQSDSILMFIALTSPNGDYNNIYMQNYATLNVLDELRQVPGVGNAEVLGGGEFAMRIWMDPDKLAQYDLTPSEVASAIRSQNTEIPAGSLASTPQGEPRAYTYTITAGGRLSNVDDFRNIYLRTNSDGSSLHLEDVARIELGASFYGVDARLNGSTMTPIIINQQPGANALETANGVRATMDELAGRFPPGLEYVAPYDTTLFIDASVETVLHTFIEAFLIVIVILFIFLQNWRFTVIAMSVVPVAVVGTFAGFYMLGFSINLLTLFALVLSIGIVVDDAILVVENVERVLSEEDDITVRDATVRAMKEVGGPVIATSLIMAAVFVPVAFLGGFTGQIYQQFAITVAISVALSALMALTFTPALSAIFIKHNLHHSKQSAFKRAISTPLRLFDRLFAGITAVYMWFVIRLVRFWVLALALTVAVGAGSYWLYANTPSTLVPETDQGIVLVSVSLPDAASLDRTQRYMEQLSAEIENIPGVEYSSAVAGYDILSSAVNTARGIMFINMLPWSERELTADQLVGRIMELGAGIDGGSAMAFNVPPIMGLSTTGGFTGYLQSFDGASPRELYEASLQIMQKANQHPALSQVFTTFNVNVPSYRAKIDQQKALSYGVALENINSALANTFGNGFVNYFSYQNRNFQVYLQNEDEFRKTPEDVNSVYVRGGNGERIPLSEFVELERQTGPSVVSRFGVYAGAQFQGNPAPGYSSTQAIEAMNEVVQETLGSNWGMGWTGTAYQEANLGNAATMAIVFGLLMVFLILAAQYESWSLPLAVLTATPFAFLGGIGGIALRGLDTSVYVQIGMLVVVGLAAKNAILIVEFAELQRKEQGKSIREAAITAAELRFRPIVMTSLAFIFGTLPLALATGASDVSSHHIGTTVAMGMASVAILGSLFIPSFYAMIAYASDWMHRKRKGDRHDDAQVLEHDQSPRDPQNNV</sequence>
<evidence type="ECO:0000256" key="5">
    <source>
        <dbReference type="ARBA" id="ARBA00022519"/>
    </source>
</evidence>
<keyword evidence="8 9" id="KW-0472">Membrane</keyword>
<feature type="transmembrane region" description="Helical" evidence="9">
    <location>
        <begin position="902"/>
        <end position="924"/>
    </location>
</feature>
<feature type="transmembrane region" description="Helical" evidence="9">
    <location>
        <begin position="12"/>
        <end position="32"/>
    </location>
</feature>
<dbReference type="GO" id="GO:0009636">
    <property type="term" value="P:response to toxic substance"/>
    <property type="evidence" value="ECO:0007669"/>
    <property type="project" value="UniProtKB-ARBA"/>
</dbReference>
<feature type="region of interest" description="Disordered" evidence="10">
    <location>
        <begin position="1048"/>
        <end position="1069"/>
    </location>
</feature>
<dbReference type="PANTHER" id="PTHR32063">
    <property type="match status" value="1"/>
</dbReference>
<proteinExistence type="inferred from homology"/>
<evidence type="ECO:0000256" key="7">
    <source>
        <dbReference type="ARBA" id="ARBA00022989"/>
    </source>
</evidence>
<dbReference type="EMBL" id="PVTK01000008">
    <property type="protein sequence ID" value="PRY63472.1"/>
    <property type="molecule type" value="Genomic_DNA"/>
</dbReference>
<comment type="caution">
    <text evidence="12">The sequence shown here is derived from an EMBL/GenBank/DDBJ whole genome shotgun (WGS) entry which is preliminary data.</text>
</comment>
<accession>A0A2T0UZX7</accession>
<dbReference type="InterPro" id="IPR004764">
    <property type="entry name" value="MdtF-like"/>
</dbReference>
<dbReference type="Pfam" id="PF00873">
    <property type="entry name" value="ACR_tran"/>
    <property type="match status" value="1"/>
</dbReference>
<dbReference type="InterPro" id="IPR000731">
    <property type="entry name" value="SSD"/>
</dbReference>
<dbReference type="InterPro" id="IPR027463">
    <property type="entry name" value="AcrB_DN_DC_subdom"/>
</dbReference>
<keyword evidence="3 9" id="KW-0813">Transport</keyword>
<feature type="domain" description="SSD" evidence="11">
    <location>
        <begin position="364"/>
        <end position="499"/>
    </location>
</feature>
<evidence type="ECO:0000256" key="6">
    <source>
        <dbReference type="ARBA" id="ARBA00022692"/>
    </source>
</evidence>
<feature type="transmembrane region" description="Helical" evidence="9">
    <location>
        <begin position="442"/>
        <end position="462"/>
    </location>
</feature>
<evidence type="ECO:0000256" key="10">
    <source>
        <dbReference type="SAM" id="MobiDB-lite"/>
    </source>
</evidence>
<gene>
    <name evidence="12" type="ORF">B0H98_10867</name>
</gene>
<dbReference type="AlphaFoldDB" id="A0A2T0UZX7"/>
<feature type="transmembrane region" description="Helical" evidence="9">
    <location>
        <begin position="369"/>
        <end position="389"/>
    </location>
</feature>
<keyword evidence="4" id="KW-1003">Cell membrane</keyword>
<dbReference type="Gene3D" id="3.30.70.1430">
    <property type="entry name" value="Multidrug efflux transporter AcrB pore domain"/>
    <property type="match status" value="2"/>
</dbReference>
<dbReference type="Gene3D" id="3.30.2090.10">
    <property type="entry name" value="Multidrug efflux transporter AcrB TolC docking domain, DN and DC subdomains"/>
    <property type="match status" value="2"/>
</dbReference>
<dbReference type="PRINTS" id="PR00702">
    <property type="entry name" value="ACRIFLAVINRP"/>
</dbReference>
<dbReference type="FunFam" id="1.20.1640.10:FF:000001">
    <property type="entry name" value="Efflux pump membrane transporter"/>
    <property type="match status" value="1"/>
</dbReference>
<keyword evidence="13" id="KW-1185">Reference proteome</keyword>
<dbReference type="Gene3D" id="3.30.70.1320">
    <property type="entry name" value="Multidrug efflux transporter AcrB pore domain like"/>
    <property type="match status" value="1"/>
</dbReference>
<keyword evidence="5 9" id="KW-0997">Cell inner membrane</keyword>
<keyword evidence="6 9" id="KW-0812">Transmembrane</keyword>
<evidence type="ECO:0000256" key="4">
    <source>
        <dbReference type="ARBA" id="ARBA00022475"/>
    </source>
</evidence>
<feature type="transmembrane region" description="Helical" evidence="9">
    <location>
        <begin position="930"/>
        <end position="954"/>
    </location>
</feature>
<keyword evidence="7 9" id="KW-1133">Transmembrane helix</keyword>
<dbReference type="Gene3D" id="1.20.1640.10">
    <property type="entry name" value="Multidrug efflux transporter AcrB transmembrane domain"/>
    <property type="match status" value="2"/>
</dbReference>
<comment type="subcellular location">
    <subcellularLocation>
        <location evidence="1 9">Cell inner membrane</location>
        <topology evidence="1 9">Multi-pass membrane protein</topology>
    </subcellularLocation>
</comment>
<feature type="transmembrane region" description="Helical" evidence="9">
    <location>
        <begin position="975"/>
        <end position="996"/>
    </location>
</feature>
<protein>
    <recommendedName>
        <fullName evidence="9">Efflux pump membrane transporter</fullName>
    </recommendedName>
</protein>
<evidence type="ECO:0000313" key="12">
    <source>
        <dbReference type="EMBL" id="PRY63472.1"/>
    </source>
</evidence>
<feature type="transmembrane region" description="Helical" evidence="9">
    <location>
        <begin position="545"/>
        <end position="564"/>
    </location>
</feature>